<organism evidence="4">
    <name type="scientific">uncultured Sulfurovum sp</name>
    <dbReference type="NCBI Taxonomy" id="269237"/>
    <lineage>
        <taxon>Bacteria</taxon>
        <taxon>Pseudomonadati</taxon>
        <taxon>Campylobacterota</taxon>
        <taxon>Epsilonproteobacteria</taxon>
        <taxon>Campylobacterales</taxon>
        <taxon>Sulfurovaceae</taxon>
        <taxon>Sulfurovum</taxon>
        <taxon>environmental samples</taxon>
    </lineage>
</organism>
<keyword evidence="4" id="KW-0067">ATP-binding</keyword>
<dbReference type="InterPro" id="IPR000212">
    <property type="entry name" value="DNA_helicase_UvrD/REP"/>
</dbReference>
<feature type="domain" description="NERD" evidence="2">
    <location>
        <begin position="17"/>
        <end position="130"/>
    </location>
</feature>
<dbReference type="GO" id="GO:0043138">
    <property type="term" value="F:3'-5' DNA helicase activity"/>
    <property type="evidence" value="ECO:0007669"/>
    <property type="project" value="TreeGrafter"/>
</dbReference>
<keyword evidence="4" id="KW-0547">Nucleotide-binding</keyword>
<name>A0A6S6S858_9BACT</name>
<accession>A0A6S6S858</accession>
<proteinExistence type="predicted"/>
<dbReference type="EMBL" id="CACVAX010000006">
    <property type="protein sequence ID" value="CAA6802416.1"/>
    <property type="molecule type" value="Genomic_DNA"/>
</dbReference>
<keyword evidence="4" id="KW-0347">Helicase</keyword>
<dbReference type="GO" id="GO:0005524">
    <property type="term" value="F:ATP binding"/>
    <property type="evidence" value="ECO:0007669"/>
    <property type="project" value="InterPro"/>
</dbReference>
<dbReference type="SUPFAM" id="SSF52540">
    <property type="entry name" value="P-loop containing nucleoside triphosphate hydrolases"/>
    <property type="match status" value="1"/>
</dbReference>
<keyword evidence="4" id="KW-0378">Hydrolase</keyword>
<dbReference type="Pfam" id="PF13245">
    <property type="entry name" value="AAA_19"/>
    <property type="match status" value="1"/>
</dbReference>
<evidence type="ECO:0000256" key="1">
    <source>
        <dbReference type="ARBA" id="ARBA00034923"/>
    </source>
</evidence>
<dbReference type="InterPro" id="IPR011528">
    <property type="entry name" value="NERD"/>
</dbReference>
<dbReference type="Pfam" id="PF08378">
    <property type="entry name" value="NERD"/>
    <property type="match status" value="1"/>
</dbReference>
<dbReference type="PANTHER" id="PTHR11070">
    <property type="entry name" value="UVRD / RECB / PCRA DNA HELICASE FAMILY MEMBER"/>
    <property type="match status" value="1"/>
</dbReference>
<evidence type="ECO:0000259" key="2">
    <source>
        <dbReference type="Pfam" id="PF08378"/>
    </source>
</evidence>
<dbReference type="GO" id="GO:0000725">
    <property type="term" value="P:recombinational repair"/>
    <property type="evidence" value="ECO:0007669"/>
    <property type="project" value="TreeGrafter"/>
</dbReference>
<dbReference type="GO" id="GO:0003677">
    <property type="term" value="F:DNA binding"/>
    <property type="evidence" value="ECO:0007669"/>
    <property type="project" value="InterPro"/>
</dbReference>
<dbReference type="Pfam" id="PF13538">
    <property type="entry name" value="UvrD_C_2"/>
    <property type="match status" value="1"/>
</dbReference>
<sequence>MPLVAIPKKLEGMNKSEKYIFNKLKQLYMSEPLISYLYLEPKIKNLTPDFILIDPIRGVIIIEVKAWSIEYIDTVNEKELKTSKGDILENPASKARRYYNTLQGVLRFYDELFDEKNNLKIQLHSVVAFTEMKEEEAIENKIESLFNHYPARVLYKEALTALTLDKLFNNEMKAIESSLLQTIRAAIFPEIKIVHSNTNKRKHFLNEKVLALDIEQERFAKSLPLGHYMITGIPGSGKTVALMARAIYLAKLYPKWKILILTYNKALKSQLNLKLNGIKEDLKYLEISIDNIEVATFHQKAMRFSGLSSQNYRDNSEEFWRDILPNDAIRQAMPTYNAILIDEYQDFYKNWFELVLKLLIEYEDEEGKKYHNLFLAGDRLQSIYNPTEVNWKQDIGLDMRGRSTLLKTSYRVTKEHIVLGLSLLRNDKKYEKEVDVFYEKAQNILLKNMTKNSIELLETNYQGVAKAFEKLLEEYDYADILLLAPTWNNINRIKQNLPYEVQQKISSSKELERKKAIFTTYHSSKGIEAKVAIVVDIDKIRERKLLYVASTRASAKLILHSQNIENSMIGNEVYKMLNLELG</sequence>
<protein>
    <recommendedName>
        <fullName evidence="1">DNA 3'-5' helicase II</fullName>
    </recommendedName>
</protein>
<dbReference type="Gene3D" id="3.40.50.300">
    <property type="entry name" value="P-loop containing nucleotide triphosphate hydrolases"/>
    <property type="match status" value="2"/>
</dbReference>
<gene>
    <name evidence="4" type="ORF">HELGO_WM2122</name>
</gene>
<reference evidence="4" key="1">
    <citation type="submission" date="2020-01" db="EMBL/GenBank/DDBJ databases">
        <authorList>
            <person name="Meier V. D."/>
            <person name="Meier V D."/>
        </authorList>
    </citation>
    <scope>NUCLEOTIDE SEQUENCE</scope>
    <source>
        <strain evidence="4">HLG_WM_MAG_04</strain>
    </source>
</reference>
<feature type="domain" description="UvrD-like helicase C-terminal" evidence="3">
    <location>
        <begin position="517"/>
        <end position="559"/>
    </location>
</feature>
<dbReference type="InterPro" id="IPR027785">
    <property type="entry name" value="UvrD-like_helicase_C"/>
</dbReference>
<evidence type="ECO:0000313" key="4">
    <source>
        <dbReference type="EMBL" id="CAA6802416.1"/>
    </source>
</evidence>
<evidence type="ECO:0000259" key="3">
    <source>
        <dbReference type="Pfam" id="PF13538"/>
    </source>
</evidence>
<dbReference type="AlphaFoldDB" id="A0A6S6S858"/>
<dbReference type="PANTHER" id="PTHR11070:SF2">
    <property type="entry name" value="ATP-DEPENDENT DNA HELICASE SRS2"/>
    <property type="match status" value="1"/>
</dbReference>
<dbReference type="InterPro" id="IPR027417">
    <property type="entry name" value="P-loop_NTPase"/>
</dbReference>